<protein>
    <submittedName>
        <fullName evidence="1">Uncharacterized protein</fullName>
    </submittedName>
</protein>
<dbReference type="EMBL" id="CAADRP010001707">
    <property type="protein sequence ID" value="VFU49033.1"/>
    <property type="molecule type" value="Genomic_DNA"/>
</dbReference>
<dbReference type="AlphaFoldDB" id="A0A6N2MLZ9"/>
<name>A0A6N2MLZ9_SALVM</name>
<accession>A0A6N2MLZ9</accession>
<proteinExistence type="predicted"/>
<organism evidence="1">
    <name type="scientific">Salix viminalis</name>
    <name type="common">Common osier</name>
    <name type="synonym">Basket willow</name>
    <dbReference type="NCBI Taxonomy" id="40686"/>
    <lineage>
        <taxon>Eukaryota</taxon>
        <taxon>Viridiplantae</taxon>
        <taxon>Streptophyta</taxon>
        <taxon>Embryophyta</taxon>
        <taxon>Tracheophyta</taxon>
        <taxon>Spermatophyta</taxon>
        <taxon>Magnoliopsida</taxon>
        <taxon>eudicotyledons</taxon>
        <taxon>Gunneridae</taxon>
        <taxon>Pentapetalae</taxon>
        <taxon>rosids</taxon>
        <taxon>fabids</taxon>
        <taxon>Malpighiales</taxon>
        <taxon>Salicaceae</taxon>
        <taxon>Saliceae</taxon>
        <taxon>Salix</taxon>
    </lineage>
</organism>
<sequence length="92" mass="10467">MEISNNCLPTETSIPFVLRSTVRVPGHEGYRNCCLAPHQFFRNLLKTQLTVFLNRRLILLHSLPQCEFDSKVMKSLPDLPPPSESQSLVTSQ</sequence>
<gene>
    <name evidence="1" type="ORF">SVIM_LOCUS322876</name>
</gene>
<evidence type="ECO:0000313" key="1">
    <source>
        <dbReference type="EMBL" id="VFU49033.1"/>
    </source>
</evidence>
<reference evidence="1" key="1">
    <citation type="submission" date="2019-03" db="EMBL/GenBank/DDBJ databases">
        <authorList>
            <person name="Mank J."/>
            <person name="Almeida P."/>
        </authorList>
    </citation>
    <scope>NUCLEOTIDE SEQUENCE</scope>
    <source>
        <strain evidence="1">78183</strain>
    </source>
</reference>